<dbReference type="Gene3D" id="1.10.10.10">
    <property type="entry name" value="Winged helix-like DNA-binding domain superfamily/Winged helix DNA-binding domain"/>
    <property type="match status" value="1"/>
</dbReference>
<dbReference type="InterPro" id="IPR016032">
    <property type="entry name" value="Sig_transdc_resp-reg_C-effctor"/>
</dbReference>
<dbReference type="SUPFAM" id="SSF48452">
    <property type="entry name" value="TPR-like"/>
    <property type="match status" value="1"/>
</dbReference>
<dbReference type="PANTHER" id="PTHR35807:SF1">
    <property type="entry name" value="TRANSCRIPTIONAL REGULATOR REDD"/>
    <property type="match status" value="1"/>
</dbReference>
<protein>
    <submittedName>
        <fullName evidence="7">Transcriptional regulatory protein EmbR</fullName>
    </submittedName>
</protein>
<dbReference type="Pfam" id="PF00486">
    <property type="entry name" value="Trans_reg_C"/>
    <property type="match status" value="1"/>
</dbReference>
<comment type="caution">
    <text evidence="7">The sequence shown here is derived from an EMBL/GenBank/DDBJ whole genome shotgun (WGS) entry which is preliminary data.</text>
</comment>
<reference evidence="7 8" key="1">
    <citation type="journal article" date="2018" name="Sci. Rep.">
        <title>Extensive genomic diversity among Mycobacterium marinum strains revealed by whole genome sequencing.</title>
        <authorList>
            <person name="Das S."/>
            <person name="Pettersson B.M."/>
            <person name="Behra P.R."/>
            <person name="Mallick A."/>
            <person name="Cheramie M."/>
            <person name="Ramesh M."/>
            <person name="Shirreff L."/>
            <person name="DuCote T."/>
            <person name="Dasgupta S."/>
            <person name="Ennis D.G."/>
            <person name="Kirsebom L.A."/>
        </authorList>
    </citation>
    <scope>NUCLEOTIDE SEQUENCE [LARGE SCALE GENOMIC DNA]</scope>
    <source>
        <strain evidence="7 8">Davis1</strain>
    </source>
</reference>
<dbReference type="SUPFAM" id="SSF46894">
    <property type="entry name" value="C-terminal effector domain of the bipartite response regulators"/>
    <property type="match status" value="1"/>
</dbReference>
<feature type="domain" description="OmpR/PhoB-type" evidence="6">
    <location>
        <begin position="1"/>
        <end position="101"/>
    </location>
</feature>
<evidence type="ECO:0000313" key="7">
    <source>
        <dbReference type="EMBL" id="RFZ38631.1"/>
    </source>
</evidence>
<dbReference type="InterPro" id="IPR036388">
    <property type="entry name" value="WH-like_DNA-bd_sf"/>
</dbReference>
<gene>
    <name evidence="7" type="primary">embR_2</name>
    <name evidence="7" type="ORF">DAVIS_03464</name>
</gene>
<feature type="DNA-binding region" description="OmpR/PhoB-type" evidence="5">
    <location>
        <begin position="1"/>
        <end position="101"/>
    </location>
</feature>
<accession>A0A3E2MTJ1</accession>
<dbReference type="GO" id="GO:0006355">
    <property type="term" value="P:regulation of DNA-templated transcription"/>
    <property type="evidence" value="ECO:0007669"/>
    <property type="project" value="InterPro"/>
</dbReference>
<evidence type="ECO:0000256" key="2">
    <source>
        <dbReference type="ARBA" id="ARBA00023015"/>
    </source>
</evidence>
<dbReference type="SMART" id="SM01043">
    <property type="entry name" value="BTAD"/>
    <property type="match status" value="1"/>
</dbReference>
<evidence type="ECO:0000259" key="6">
    <source>
        <dbReference type="PROSITE" id="PS51755"/>
    </source>
</evidence>
<dbReference type="PANTHER" id="PTHR35807">
    <property type="entry name" value="TRANSCRIPTIONAL REGULATOR REDD-RELATED"/>
    <property type="match status" value="1"/>
</dbReference>
<dbReference type="InterPro" id="IPR011990">
    <property type="entry name" value="TPR-like_helical_dom_sf"/>
</dbReference>
<proteinExistence type="inferred from homology"/>
<dbReference type="CDD" id="cd15831">
    <property type="entry name" value="BTAD"/>
    <property type="match status" value="1"/>
</dbReference>
<comment type="similarity">
    <text evidence="1">Belongs to the AfsR/DnrI/RedD regulatory family.</text>
</comment>
<dbReference type="GO" id="GO:0000160">
    <property type="term" value="P:phosphorelay signal transduction system"/>
    <property type="evidence" value="ECO:0007669"/>
    <property type="project" value="InterPro"/>
</dbReference>
<dbReference type="AlphaFoldDB" id="A0A3E2MTJ1"/>
<keyword evidence="4" id="KW-0804">Transcription</keyword>
<dbReference type="FunFam" id="1.25.40.10:FF:000222">
    <property type="entry name" value="SARP family transcriptional regulator"/>
    <property type="match status" value="1"/>
</dbReference>
<dbReference type="Gene3D" id="1.25.40.10">
    <property type="entry name" value="Tetratricopeptide repeat domain"/>
    <property type="match status" value="1"/>
</dbReference>
<evidence type="ECO:0000313" key="8">
    <source>
        <dbReference type="Proteomes" id="UP000257451"/>
    </source>
</evidence>
<evidence type="ECO:0000256" key="1">
    <source>
        <dbReference type="ARBA" id="ARBA00005820"/>
    </source>
</evidence>
<dbReference type="InterPro" id="IPR001867">
    <property type="entry name" value="OmpR/PhoB-type_DNA-bd"/>
</dbReference>
<dbReference type="EMBL" id="PEDF01000115">
    <property type="protein sequence ID" value="RFZ38631.1"/>
    <property type="molecule type" value="Genomic_DNA"/>
</dbReference>
<keyword evidence="3 5" id="KW-0238">DNA-binding</keyword>
<dbReference type="Proteomes" id="UP000257451">
    <property type="component" value="Unassembled WGS sequence"/>
</dbReference>
<dbReference type="InterPro" id="IPR005158">
    <property type="entry name" value="BTAD"/>
</dbReference>
<dbReference type="GO" id="GO:0003677">
    <property type="term" value="F:DNA binding"/>
    <property type="evidence" value="ECO:0007669"/>
    <property type="project" value="UniProtKB-UniRule"/>
</dbReference>
<dbReference type="PROSITE" id="PS51755">
    <property type="entry name" value="OMPR_PHOB"/>
    <property type="match status" value="1"/>
</dbReference>
<dbReference type="FunFam" id="1.10.10.10:FF:000528">
    <property type="entry name" value="Transcriptional regulatory protein EmbR"/>
    <property type="match status" value="1"/>
</dbReference>
<dbReference type="RefSeq" id="WP_020727475.1">
    <property type="nucleotide sequence ID" value="NZ_BQLB01000107.1"/>
</dbReference>
<evidence type="ECO:0000256" key="3">
    <source>
        <dbReference type="ARBA" id="ARBA00023125"/>
    </source>
</evidence>
<name>A0A3E2MTJ1_MYCMR</name>
<evidence type="ECO:0000256" key="5">
    <source>
        <dbReference type="PROSITE-ProRule" id="PRU01091"/>
    </source>
</evidence>
<evidence type="ECO:0000256" key="4">
    <source>
        <dbReference type="ARBA" id="ARBA00023163"/>
    </source>
</evidence>
<dbReference type="InterPro" id="IPR051677">
    <property type="entry name" value="AfsR-DnrI-RedD_regulator"/>
</dbReference>
<organism evidence="7 8">
    <name type="scientific">Mycobacterium marinum</name>
    <dbReference type="NCBI Taxonomy" id="1781"/>
    <lineage>
        <taxon>Bacteria</taxon>
        <taxon>Bacillati</taxon>
        <taxon>Actinomycetota</taxon>
        <taxon>Actinomycetes</taxon>
        <taxon>Mycobacteriales</taxon>
        <taxon>Mycobacteriaceae</taxon>
        <taxon>Mycobacterium</taxon>
        <taxon>Mycobacterium ulcerans group</taxon>
    </lineage>
</organism>
<keyword evidence="2" id="KW-0805">Transcription regulation</keyword>
<sequence>MPEGCLQFGILGPLELYSADIVMPLGTPKQRAVLAMLVIHRNRTVGVDRLIDAAWEKRPPERARATLHTYVSNLRRLIDTCLCIDARAVLSSAPPGYRLSVADNDCDLGRFTVERSNGFRAATLGRFEQASDHFSAALAQWRGPILEDLPEFTFFDESATRLEEDKLLTQIAYATTEIACGRPYSAINELEELATEHPYHEPLWVPLITAYYVAERQFDALNACRQLTRSLAEDLGIAPGPTIRALQEQILRQEPPNVTEAAQLHAHRTIAALQKL</sequence>
<dbReference type="SMART" id="SM00862">
    <property type="entry name" value="Trans_reg_C"/>
    <property type="match status" value="1"/>
</dbReference>
<dbReference type="Pfam" id="PF03704">
    <property type="entry name" value="BTAD"/>
    <property type="match status" value="1"/>
</dbReference>